<protein>
    <submittedName>
        <fullName evidence="6">PUA-like domain-containing protein</fullName>
    </submittedName>
</protein>
<dbReference type="PANTHER" id="PTHR14140:SF27">
    <property type="entry name" value="OS04G0289800 PROTEIN"/>
    <property type="match status" value="1"/>
</dbReference>
<comment type="caution">
    <text evidence="6">The sequence shown here is derived from an EMBL/GenBank/DDBJ whole genome shotgun (WGS) entry which is preliminary data.</text>
</comment>
<dbReference type="InterPro" id="IPR003105">
    <property type="entry name" value="SRA_YDG"/>
</dbReference>
<evidence type="ECO:0000259" key="5">
    <source>
        <dbReference type="PROSITE" id="PS51015"/>
    </source>
</evidence>
<evidence type="ECO:0000313" key="6">
    <source>
        <dbReference type="EMBL" id="KAG1781582.1"/>
    </source>
</evidence>
<dbReference type="GO" id="GO:0061630">
    <property type="term" value="F:ubiquitin protein ligase activity"/>
    <property type="evidence" value="ECO:0007669"/>
    <property type="project" value="TreeGrafter"/>
</dbReference>
<keyword evidence="4" id="KW-0812">Transmembrane</keyword>
<dbReference type="PROSITE" id="PS51015">
    <property type="entry name" value="YDG"/>
    <property type="match status" value="1"/>
</dbReference>
<gene>
    <name evidence="6" type="ORF">EV702DRAFT_1042068</name>
</gene>
<dbReference type="InterPro" id="IPR036987">
    <property type="entry name" value="SRA-YDG_sf"/>
</dbReference>
<reference evidence="6" key="1">
    <citation type="journal article" date="2020" name="New Phytol.">
        <title>Comparative genomics reveals dynamic genome evolution in host specialist ectomycorrhizal fungi.</title>
        <authorList>
            <person name="Lofgren L.A."/>
            <person name="Nguyen N.H."/>
            <person name="Vilgalys R."/>
            <person name="Ruytinx J."/>
            <person name="Liao H.L."/>
            <person name="Branco S."/>
            <person name="Kuo A."/>
            <person name="LaButti K."/>
            <person name="Lipzen A."/>
            <person name="Andreopoulos W."/>
            <person name="Pangilinan J."/>
            <person name="Riley R."/>
            <person name="Hundley H."/>
            <person name="Na H."/>
            <person name="Barry K."/>
            <person name="Grigoriev I.V."/>
            <person name="Stajich J.E."/>
            <person name="Kennedy P.G."/>
        </authorList>
    </citation>
    <scope>NUCLEOTIDE SEQUENCE</scope>
    <source>
        <strain evidence="6">DOB743</strain>
    </source>
</reference>
<dbReference type="EMBL" id="JABBWD010000005">
    <property type="protein sequence ID" value="KAG1781582.1"/>
    <property type="molecule type" value="Genomic_DNA"/>
</dbReference>
<dbReference type="InterPro" id="IPR015947">
    <property type="entry name" value="PUA-like_sf"/>
</dbReference>
<keyword evidence="7" id="KW-1185">Reference proteome</keyword>
<dbReference type="Proteomes" id="UP000714275">
    <property type="component" value="Unassembled WGS sequence"/>
</dbReference>
<dbReference type="PANTHER" id="PTHR14140">
    <property type="entry name" value="E3 UBIQUITIN-PROTEIN LIGASE UHRF-RELATED"/>
    <property type="match status" value="1"/>
</dbReference>
<evidence type="ECO:0000313" key="7">
    <source>
        <dbReference type="Proteomes" id="UP000714275"/>
    </source>
</evidence>
<accession>A0A9P7A3A1</accession>
<keyword evidence="4" id="KW-0472">Membrane</keyword>
<evidence type="ECO:0000256" key="2">
    <source>
        <dbReference type="PROSITE-ProRule" id="PRU00358"/>
    </source>
</evidence>
<dbReference type="SMART" id="SM00466">
    <property type="entry name" value="SRA"/>
    <property type="match status" value="1"/>
</dbReference>
<dbReference type="InterPro" id="IPR045134">
    <property type="entry name" value="UHRF1/2-like"/>
</dbReference>
<feature type="domain" description="YDG" evidence="5">
    <location>
        <begin position="42"/>
        <end position="188"/>
    </location>
</feature>
<feature type="transmembrane region" description="Helical" evidence="4">
    <location>
        <begin position="18"/>
        <end position="36"/>
    </location>
</feature>
<dbReference type="Pfam" id="PF02182">
    <property type="entry name" value="SAD_SRA"/>
    <property type="match status" value="1"/>
</dbReference>
<feature type="region of interest" description="Disordered" evidence="3">
    <location>
        <begin position="94"/>
        <end position="116"/>
    </location>
</feature>
<dbReference type="GO" id="GO:0016567">
    <property type="term" value="P:protein ubiquitination"/>
    <property type="evidence" value="ECO:0007669"/>
    <property type="project" value="TreeGrafter"/>
</dbReference>
<dbReference type="AlphaFoldDB" id="A0A9P7A3A1"/>
<sequence length="397" mass="44989">MKTEALSKITAFELRRSILVIYAYVLLISIVLTITSREIPGAPVGTTWKTRLSVHSRECFDAGVHQQIEAGISGTETDGAFSIVVSGQYKDDKDNGDTISYTGSGGHKPGDRTREQVRDQEWTDFGNEALRKSSKTGKPVRVIRGYEFDSEFAPWEGFRYDGLYICKSAWKEKNSDGYYDICRYKMEASLPNDQASIRLTSVKRGFQANHPYIVVQRLLAVTSHYQMIMPHHWDCRSPAELACKCGMREVLLRIPPKPKLTEIQGKEMKDSYDRWPLRYSTPITIATDNKARDQPITMYFAFGENENGGNLKVTCQWYLSRVRLVMSYYKRIREYCPWTQQTPKATTIEMAWVHEVLNYLIITVDGPRSSTENAALISHHNGGIASCVPSLAPPVSS</sequence>
<dbReference type="GO" id="GO:0005634">
    <property type="term" value="C:nucleus"/>
    <property type="evidence" value="ECO:0007669"/>
    <property type="project" value="UniProtKB-SubCell"/>
</dbReference>
<dbReference type="SUPFAM" id="SSF88697">
    <property type="entry name" value="PUA domain-like"/>
    <property type="match status" value="1"/>
</dbReference>
<evidence type="ECO:0000256" key="1">
    <source>
        <dbReference type="ARBA" id="ARBA00023242"/>
    </source>
</evidence>
<dbReference type="GO" id="GO:0044027">
    <property type="term" value="P:negative regulation of gene expression via chromosomal CpG island methylation"/>
    <property type="evidence" value="ECO:0007669"/>
    <property type="project" value="TreeGrafter"/>
</dbReference>
<name>A0A9P7A3A1_9AGAM</name>
<comment type="subcellular location">
    <subcellularLocation>
        <location evidence="2">Nucleus</location>
    </subcellularLocation>
</comment>
<proteinExistence type="predicted"/>
<keyword evidence="1 2" id="KW-0539">Nucleus</keyword>
<evidence type="ECO:0000256" key="4">
    <source>
        <dbReference type="SAM" id="Phobius"/>
    </source>
</evidence>
<organism evidence="6 7">
    <name type="scientific">Suillus placidus</name>
    <dbReference type="NCBI Taxonomy" id="48579"/>
    <lineage>
        <taxon>Eukaryota</taxon>
        <taxon>Fungi</taxon>
        <taxon>Dikarya</taxon>
        <taxon>Basidiomycota</taxon>
        <taxon>Agaricomycotina</taxon>
        <taxon>Agaricomycetes</taxon>
        <taxon>Agaricomycetidae</taxon>
        <taxon>Boletales</taxon>
        <taxon>Suillineae</taxon>
        <taxon>Suillaceae</taxon>
        <taxon>Suillus</taxon>
    </lineage>
</organism>
<evidence type="ECO:0000256" key="3">
    <source>
        <dbReference type="SAM" id="MobiDB-lite"/>
    </source>
</evidence>
<keyword evidence="4" id="KW-1133">Transmembrane helix</keyword>
<dbReference type="OrthoDB" id="2270193at2759"/>
<dbReference type="Gene3D" id="2.30.280.10">
    <property type="entry name" value="SRA-YDG"/>
    <property type="match status" value="1"/>
</dbReference>